<name>A0A6B8M818_9HYPH</name>
<evidence type="ECO:0000313" key="3">
    <source>
        <dbReference type="Proteomes" id="UP000422569"/>
    </source>
</evidence>
<sequence>MTDADDSRDDAFEDPWEVPDPPEVKFDPTSVDELIEFAHALLENPAVGAALQRVGVHGDTTEAEDAEIEKAIDAHIAQKQWGVRDRALLYLALVLGRWVAGGAIPSVDGPEARAFLEDRYFTRPGDQHGIFGKKPTVEEVRWIARDLMKNPVVWNECVRAGVDRIDDRIWETVILPLTGDLRKKKYGLLNRGTHALAVVRSLARGELTSLDSPEAEALIRLHNRI</sequence>
<dbReference type="AlphaFoldDB" id="A0A6B8M818"/>
<evidence type="ECO:0000256" key="1">
    <source>
        <dbReference type="SAM" id="MobiDB-lite"/>
    </source>
</evidence>
<feature type="compositionally biased region" description="Acidic residues" evidence="1">
    <location>
        <begin position="1"/>
        <end position="17"/>
    </location>
</feature>
<dbReference type="RefSeq" id="WP_016920735.1">
    <property type="nucleotide sequence ID" value="NZ_CP044331.1"/>
</dbReference>
<accession>A0A6B8M818</accession>
<proteinExistence type="predicted"/>
<keyword evidence="3" id="KW-1185">Reference proteome</keyword>
<protein>
    <submittedName>
        <fullName evidence="2">Uncharacterized protein</fullName>
    </submittedName>
</protein>
<dbReference type="Proteomes" id="UP000422569">
    <property type="component" value="Chromosome"/>
</dbReference>
<reference evidence="2 3" key="1">
    <citation type="submission" date="2019-09" db="EMBL/GenBank/DDBJ databases">
        <title>Isolation and complete genome sequencing of Methylocystis species.</title>
        <authorList>
            <person name="Rumah B.L."/>
            <person name="Stead C.E."/>
            <person name="Stevens B.C."/>
            <person name="Minton N.P."/>
            <person name="Grosse-Honebrink A."/>
            <person name="Zhang Y."/>
        </authorList>
    </citation>
    <scope>NUCLEOTIDE SEQUENCE [LARGE SCALE GENOMIC DNA]</scope>
    <source>
        <strain evidence="2 3">BRCS2</strain>
    </source>
</reference>
<dbReference type="KEGG" id="mpar:F7D14_08415"/>
<feature type="region of interest" description="Disordered" evidence="1">
    <location>
        <begin position="1"/>
        <end position="23"/>
    </location>
</feature>
<gene>
    <name evidence="2" type="ORF">F7D14_08415</name>
</gene>
<organism evidence="2 3">
    <name type="scientific">Methylocystis parvus</name>
    <dbReference type="NCBI Taxonomy" id="134"/>
    <lineage>
        <taxon>Bacteria</taxon>
        <taxon>Pseudomonadati</taxon>
        <taxon>Pseudomonadota</taxon>
        <taxon>Alphaproteobacteria</taxon>
        <taxon>Hyphomicrobiales</taxon>
        <taxon>Methylocystaceae</taxon>
        <taxon>Methylocystis</taxon>
    </lineage>
</organism>
<dbReference type="EMBL" id="CP044331">
    <property type="protein sequence ID" value="QGM97483.1"/>
    <property type="molecule type" value="Genomic_DNA"/>
</dbReference>
<evidence type="ECO:0000313" key="2">
    <source>
        <dbReference type="EMBL" id="QGM97483.1"/>
    </source>
</evidence>